<protein>
    <recommendedName>
        <fullName evidence="5">Major fimbrial subunit protein N-terminal domain-containing protein</fullName>
    </recommendedName>
</protein>
<evidence type="ECO:0000313" key="7">
    <source>
        <dbReference type="Proteomes" id="UP000886722"/>
    </source>
</evidence>
<evidence type="ECO:0000256" key="4">
    <source>
        <dbReference type="ARBA" id="ARBA00023263"/>
    </source>
</evidence>
<dbReference type="InterPro" id="IPR029141">
    <property type="entry name" value="FimA_N"/>
</dbReference>
<evidence type="ECO:0000256" key="1">
    <source>
        <dbReference type="ARBA" id="ARBA00004561"/>
    </source>
</evidence>
<reference evidence="6" key="1">
    <citation type="submission" date="2020-10" db="EMBL/GenBank/DDBJ databases">
        <authorList>
            <person name="Gilroy R."/>
        </authorList>
    </citation>
    <scope>NUCLEOTIDE SEQUENCE</scope>
    <source>
        <strain evidence="6">21143</strain>
    </source>
</reference>
<comment type="caution">
    <text evidence="6">The sequence shown here is derived from an EMBL/GenBank/DDBJ whole genome shotgun (WGS) entry which is preliminary data.</text>
</comment>
<comment type="similarity">
    <text evidence="2">Belongs to the bacteroidetes fimbrillin superfamily. FimA/Mfa1 family.</text>
</comment>
<accession>A0A9D1GDV4</accession>
<comment type="subcellular location">
    <subcellularLocation>
        <location evidence="1">Fimbrium</location>
    </subcellularLocation>
</comment>
<organism evidence="6 7">
    <name type="scientific">Candidatus Caccoplasma intestinavium</name>
    <dbReference type="NCBI Taxonomy" id="2840716"/>
    <lineage>
        <taxon>Bacteria</taxon>
        <taxon>Pseudomonadati</taxon>
        <taxon>Bacteroidota</taxon>
        <taxon>Bacteroidia</taxon>
        <taxon>Bacteroidales</taxon>
        <taxon>Bacteroidaceae</taxon>
        <taxon>Bacteroidaceae incertae sedis</taxon>
        <taxon>Candidatus Caccoplasma</taxon>
    </lineage>
</organism>
<dbReference type="Pfam" id="PF06321">
    <property type="entry name" value="P_gingi_FimA"/>
    <property type="match status" value="1"/>
</dbReference>
<gene>
    <name evidence="6" type="ORF">IAD06_02880</name>
</gene>
<keyword evidence="4" id="KW-0281">Fimbrium</keyword>
<evidence type="ECO:0000313" key="6">
    <source>
        <dbReference type="EMBL" id="HIT38971.1"/>
    </source>
</evidence>
<dbReference type="AlphaFoldDB" id="A0A9D1GDV4"/>
<name>A0A9D1GDV4_9BACT</name>
<dbReference type="Proteomes" id="UP000886722">
    <property type="component" value="Unassembled WGS sequence"/>
</dbReference>
<feature type="domain" description="Major fimbrial subunit protein N-terminal" evidence="5">
    <location>
        <begin position="56"/>
        <end position="182"/>
    </location>
</feature>
<proteinExistence type="inferred from homology"/>
<sequence>MRKLFILPMTIIIWLVGNSCQKTTADNEPPINPVLRESEVEIPIITSAQTRTFYTSVPDENTIENLDILLFDSQGKFLCWRTTFKINGKLRTTLPVGTGYDAYFLANCRSFIEKILPDEATIDAYKGKIEWETFLEKLIDADPRRLLQNDTSFTSLPMWGILEKQEVKDQVINYWPLLSLIRSVASVDIYIDTAIENFTLNEASLYYVPDRGFLGNNPQNILNDQVQEADSPMDMKTNLILESGNYDISTRSIANKLYLYDNPTNIETNNSKHTRLVIGGEYNGKIYYYPIDFEDAETGNLVNIIRNKKYIFRINSVSGRGYTDKEIAVDQPSVHLNINIIEWDMTAGQMSTNGNYYLWVEKRDVILYREPNLMTTIGVKSNLLSDVITLNFKTETNGPTSTFKNGIRNNRFEVEFINDENGFPIKLNIKALGEFDTTTTSANSDTVVLLFGKIRLEVQISRYNKGQNDWELDGNIHVDLGK</sequence>
<evidence type="ECO:0000256" key="3">
    <source>
        <dbReference type="ARBA" id="ARBA00022729"/>
    </source>
</evidence>
<evidence type="ECO:0000259" key="5">
    <source>
        <dbReference type="Pfam" id="PF06321"/>
    </source>
</evidence>
<dbReference type="EMBL" id="DVKT01000022">
    <property type="protein sequence ID" value="HIT38971.1"/>
    <property type="molecule type" value="Genomic_DNA"/>
</dbReference>
<evidence type="ECO:0000256" key="2">
    <source>
        <dbReference type="ARBA" id="ARBA00006011"/>
    </source>
</evidence>
<keyword evidence="3" id="KW-0732">Signal</keyword>
<reference evidence="6" key="2">
    <citation type="journal article" date="2021" name="PeerJ">
        <title>Extensive microbial diversity within the chicken gut microbiome revealed by metagenomics and culture.</title>
        <authorList>
            <person name="Gilroy R."/>
            <person name="Ravi A."/>
            <person name="Getino M."/>
            <person name="Pursley I."/>
            <person name="Horton D.L."/>
            <person name="Alikhan N.F."/>
            <person name="Baker D."/>
            <person name="Gharbi K."/>
            <person name="Hall N."/>
            <person name="Watson M."/>
            <person name="Adriaenssens E.M."/>
            <person name="Foster-Nyarko E."/>
            <person name="Jarju S."/>
            <person name="Secka A."/>
            <person name="Antonio M."/>
            <person name="Oren A."/>
            <person name="Chaudhuri R.R."/>
            <person name="La Ragione R."/>
            <person name="Hildebrand F."/>
            <person name="Pallen M.J."/>
        </authorList>
    </citation>
    <scope>NUCLEOTIDE SEQUENCE</scope>
    <source>
        <strain evidence="6">21143</strain>
    </source>
</reference>
<dbReference type="GO" id="GO:0009289">
    <property type="term" value="C:pilus"/>
    <property type="evidence" value="ECO:0007669"/>
    <property type="project" value="UniProtKB-SubCell"/>
</dbReference>